<evidence type="ECO:0000313" key="1">
    <source>
        <dbReference type="EMBL" id="GBN18153.1"/>
    </source>
</evidence>
<organism evidence="1 2">
    <name type="scientific">Araneus ventricosus</name>
    <name type="common">Orbweaver spider</name>
    <name type="synonym">Epeira ventricosa</name>
    <dbReference type="NCBI Taxonomy" id="182803"/>
    <lineage>
        <taxon>Eukaryota</taxon>
        <taxon>Metazoa</taxon>
        <taxon>Ecdysozoa</taxon>
        <taxon>Arthropoda</taxon>
        <taxon>Chelicerata</taxon>
        <taxon>Arachnida</taxon>
        <taxon>Araneae</taxon>
        <taxon>Araneomorphae</taxon>
        <taxon>Entelegynae</taxon>
        <taxon>Araneoidea</taxon>
        <taxon>Araneidae</taxon>
        <taxon>Araneus</taxon>
    </lineage>
</organism>
<protein>
    <submittedName>
        <fullName evidence="1">Uncharacterized protein</fullName>
    </submittedName>
</protein>
<sequence length="149" mass="16868">MILANFLPLVYQGRVCKYATRTFHLTKPAEVNRVAWMRAVAENERSRNKIVQIVRFLPDNEALIKIRNHPGRNRCPASEGSSSQPAAPLHLSLSFQDHHRRCDVGAQLYIETKSTSVTWKTSKSLDSRALISYVTLPAECDTLDFFSHG</sequence>
<dbReference type="Proteomes" id="UP000499080">
    <property type="component" value="Unassembled WGS sequence"/>
</dbReference>
<name>A0A4Y2LVR3_ARAVE</name>
<accession>A0A4Y2LVR3</accession>
<evidence type="ECO:0000313" key="2">
    <source>
        <dbReference type="Proteomes" id="UP000499080"/>
    </source>
</evidence>
<gene>
    <name evidence="1" type="ORF">AVEN_191709_1</name>
</gene>
<dbReference type="AlphaFoldDB" id="A0A4Y2LVR3"/>
<reference evidence="1 2" key="1">
    <citation type="journal article" date="2019" name="Sci. Rep.">
        <title>Orb-weaving spider Araneus ventricosus genome elucidates the spidroin gene catalogue.</title>
        <authorList>
            <person name="Kono N."/>
            <person name="Nakamura H."/>
            <person name="Ohtoshi R."/>
            <person name="Moran D.A.P."/>
            <person name="Shinohara A."/>
            <person name="Yoshida Y."/>
            <person name="Fujiwara M."/>
            <person name="Mori M."/>
            <person name="Tomita M."/>
            <person name="Arakawa K."/>
        </authorList>
    </citation>
    <scope>NUCLEOTIDE SEQUENCE [LARGE SCALE GENOMIC DNA]</scope>
</reference>
<proteinExistence type="predicted"/>
<keyword evidence="2" id="KW-1185">Reference proteome</keyword>
<dbReference type="EMBL" id="BGPR01006343">
    <property type="protein sequence ID" value="GBN18153.1"/>
    <property type="molecule type" value="Genomic_DNA"/>
</dbReference>
<comment type="caution">
    <text evidence="1">The sequence shown here is derived from an EMBL/GenBank/DDBJ whole genome shotgun (WGS) entry which is preliminary data.</text>
</comment>